<evidence type="ECO:0000256" key="1">
    <source>
        <dbReference type="ARBA" id="ARBA00022670"/>
    </source>
</evidence>
<evidence type="ECO:0000256" key="3">
    <source>
        <dbReference type="ARBA" id="ARBA00022801"/>
    </source>
</evidence>
<evidence type="ECO:0000256" key="4">
    <source>
        <dbReference type="ARBA" id="ARBA00022833"/>
    </source>
</evidence>
<dbReference type="Pfam" id="PF04002">
    <property type="entry name" value="RadC"/>
    <property type="match status" value="1"/>
</dbReference>
<name>A0A177M5F8_METMH</name>
<dbReference type="PANTHER" id="PTHR30471">
    <property type="entry name" value="DNA REPAIR PROTEIN RADC"/>
    <property type="match status" value="1"/>
</dbReference>
<dbReference type="PROSITE" id="PS50249">
    <property type="entry name" value="MPN"/>
    <property type="match status" value="1"/>
</dbReference>
<keyword evidence="4" id="KW-0862">Zinc</keyword>
<accession>A0A177M5F8</accession>
<comment type="caution">
    <text evidence="7">The sequence shown here is derived from an EMBL/GenBank/DDBJ whole genome shotgun (WGS) entry which is preliminary data.</text>
</comment>
<dbReference type="CDD" id="cd08071">
    <property type="entry name" value="MPN_DUF2466"/>
    <property type="match status" value="1"/>
</dbReference>
<dbReference type="EMBL" id="LUUH01000074">
    <property type="protein sequence ID" value="OAI00871.1"/>
    <property type="molecule type" value="Genomic_DNA"/>
</dbReference>
<dbReference type="PANTHER" id="PTHR30471:SF3">
    <property type="entry name" value="UPF0758 PROTEIN YEES-RELATED"/>
    <property type="match status" value="1"/>
</dbReference>
<gene>
    <name evidence="7" type="ORF">A1353_18855</name>
</gene>
<evidence type="ECO:0000313" key="8">
    <source>
        <dbReference type="Proteomes" id="UP000077763"/>
    </source>
</evidence>
<feature type="domain" description="MPN" evidence="6">
    <location>
        <begin position="29"/>
        <end position="151"/>
    </location>
</feature>
<dbReference type="GO" id="GO:0008237">
    <property type="term" value="F:metallopeptidase activity"/>
    <property type="evidence" value="ECO:0007669"/>
    <property type="project" value="UniProtKB-KW"/>
</dbReference>
<keyword evidence="5" id="KW-0482">Metalloprotease</keyword>
<evidence type="ECO:0000256" key="5">
    <source>
        <dbReference type="ARBA" id="ARBA00023049"/>
    </source>
</evidence>
<dbReference type="GO" id="GO:0006508">
    <property type="term" value="P:proteolysis"/>
    <property type="evidence" value="ECO:0007669"/>
    <property type="project" value="UniProtKB-KW"/>
</dbReference>
<dbReference type="RefSeq" id="WP_064037706.1">
    <property type="nucleotide sequence ID" value="NZ_LUUH01000074.1"/>
</dbReference>
<sequence length="151" mass="16601">MTALTADQIATIDSAIAILGGLYKKQDLFATAPDRVKQFCQVQAAHLEHEVFGVLLLDNQHQLIESVILFRGSLAEASVYPREVVKEVLSVNAGACIFFHNHPSNLTKPSDADRRITTRLIDALALIEVRVLDHLIVTCHGAYSFAEHGLI</sequence>
<dbReference type="InterPro" id="IPR037518">
    <property type="entry name" value="MPN"/>
</dbReference>
<dbReference type="InterPro" id="IPR025657">
    <property type="entry name" value="RadC_JAB"/>
</dbReference>
<dbReference type="GO" id="GO:0046872">
    <property type="term" value="F:metal ion binding"/>
    <property type="evidence" value="ECO:0007669"/>
    <property type="project" value="UniProtKB-KW"/>
</dbReference>
<dbReference type="Gene3D" id="3.40.140.10">
    <property type="entry name" value="Cytidine Deaminase, domain 2"/>
    <property type="match status" value="1"/>
</dbReference>
<keyword evidence="2" id="KW-0479">Metal-binding</keyword>
<keyword evidence="1" id="KW-0645">Protease</keyword>
<dbReference type="SUPFAM" id="SSF102712">
    <property type="entry name" value="JAB1/MPN domain"/>
    <property type="match status" value="1"/>
</dbReference>
<evidence type="ECO:0000313" key="7">
    <source>
        <dbReference type="EMBL" id="OAI00871.1"/>
    </source>
</evidence>
<organism evidence="7 8">
    <name type="scientific">Methylomonas methanica</name>
    <dbReference type="NCBI Taxonomy" id="421"/>
    <lineage>
        <taxon>Bacteria</taxon>
        <taxon>Pseudomonadati</taxon>
        <taxon>Pseudomonadota</taxon>
        <taxon>Gammaproteobacteria</taxon>
        <taxon>Methylococcales</taxon>
        <taxon>Methylococcaceae</taxon>
        <taxon>Methylomonas</taxon>
    </lineage>
</organism>
<evidence type="ECO:0000256" key="2">
    <source>
        <dbReference type="ARBA" id="ARBA00022723"/>
    </source>
</evidence>
<keyword evidence="3" id="KW-0378">Hydrolase</keyword>
<dbReference type="InterPro" id="IPR001405">
    <property type="entry name" value="UPF0758"/>
</dbReference>
<dbReference type="Proteomes" id="UP000077763">
    <property type="component" value="Unassembled WGS sequence"/>
</dbReference>
<evidence type="ECO:0000259" key="6">
    <source>
        <dbReference type="PROSITE" id="PS50249"/>
    </source>
</evidence>
<proteinExistence type="predicted"/>
<reference evidence="7 8" key="1">
    <citation type="submission" date="2016-03" db="EMBL/GenBank/DDBJ databases">
        <authorList>
            <person name="Ploux O."/>
        </authorList>
    </citation>
    <scope>NUCLEOTIDE SEQUENCE [LARGE SCALE GENOMIC DNA]</scope>
    <source>
        <strain evidence="7 8">R-45371</strain>
    </source>
</reference>
<dbReference type="AlphaFoldDB" id="A0A177M5F8"/>
<protein>
    <recommendedName>
        <fullName evidence="6">MPN domain-containing protein</fullName>
    </recommendedName>
</protein>